<dbReference type="OrthoDB" id="407325at2759"/>
<dbReference type="Gene3D" id="3.40.50.150">
    <property type="entry name" value="Vaccinia Virus protein VP39"/>
    <property type="match status" value="1"/>
</dbReference>
<dbReference type="PANTHER" id="PTHR14614:SF164">
    <property type="entry name" value="HISTONE-ARGININE METHYLTRANSFERASE METTL23"/>
    <property type="match status" value="1"/>
</dbReference>
<keyword evidence="1" id="KW-0489">Methyltransferase</keyword>
<dbReference type="Pfam" id="PF10294">
    <property type="entry name" value="Methyltransf_16"/>
    <property type="match status" value="1"/>
</dbReference>
<evidence type="ECO:0000256" key="4">
    <source>
        <dbReference type="ARBA" id="ARBA00043988"/>
    </source>
</evidence>
<accession>A0A401NZP5</accession>
<reference evidence="5 6" key="1">
    <citation type="journal article" date="2018" name="Nat. Ecol. Evol.">
        <title>Shark genomes provide insights into elasmobranch evolution and the origin of vertebrates.</title>
        <authorList>
            <person name="Hara Y"/>
            <person name="Yamaguchi K"/>
            <person name="Onimaru K"/>
            <person name="Kadota M"/>
            <person name="Koyanagi M"/>
            <person name="Keeley SD"/>
            <person name="Tatsumi K"/>
            <person name="Tanaka K"/>
            <person name="Motone F"/>
            <person name="Kageyama Y"/>
            <person name="Nozu R"/>
            <person name="Adachi N"/>
            <person name="Nishimura O"/>
            <person name="Nakagawa R"/>
            <person name="Tanegashima C"/>
            <person name="Kiyatake I"/>
            <person name="Matsumoto R"/>
            <person name="Murakumo K"/>
            <person name="Nishida K"/>
            <person name="Terakita A"/>
            <person name="Kuratani S"/>
            <person name="Sato K"/>
            <person name="Hyodo S Kuraku.S."/>
        </authorList>
    </citation>
    <scope>NUCLEOTIDE SEQUENCE [LARGE SCALE GENOMIC DNA]</scope>
</reference>
<keyword evidence="6" id="KW-1185">Reference proteome</keyword>
<sequence length="235" mass="26067">MSGLPSAKRFVFAETSEAPPGGGARRLEVFVPEVLDPQYGMYIWPCAVVLAQYVWFYRNAIRGKTILEIGAGASLPGIVAAKCGARVILSDGAETPNCLDNCRLNCQINNLEDVPVVGLTWGQISPDLVLLPQIDIILGSDVFYEPKDFEDILITIFYLMQKNPHVLFWTTYQERSADWSIEALLYKWNLKCVHIPLKTFNANEQHLAGSSLPGSHTVHMMIITLRTSIPSATNS</sequence>
<comment type="caution">
    <text evidence="5">The sequence shown here is derived from an EMBL/GenBank/DDBJ whole genome shotgun (WGS) entry which is preliminary data.</text>
</comment>
<evidence type="ECO:0000256" key="1">
    <source>
        <dbReference type="ARBA" id="ARBA00022603"/>
    </source>
</evidence>
<dbReference type="EMBL" id="BFAA01002928">
    <property type="protein sequence ID" value="GCB66346.1"/>
    <property type="molecule type" value="Genomic_DNA"/>
</dbReference>
<dbReference type="Proteomes" id="UP000288216">
    <property type="component" value="Unassembled WGS sequence"/>
</dbReference>
<dbReference type="GO" id="GO:0005634">
    <property type="term" value="C:nucleus"/>
    <property type="evidence" value="ECO:0007669"/>
    <property type="project" value="TreeGrafter"/>
</dbReference>
<evidence type="ECO:0000313" key="5">
    <source>
        <dbReference type="EMBL" id="GCB66346.1"/>
    </source>
</evidence>
<dbReference type="InterPro" id="IPR019410">
    <property type="entry name" value="Methyltransf_16"/>
</dbReference>
<evidence type="ECO:0000313" key="6">
    <source>
        <dbReference type="Proteomes" id="UP000288216"/>
    </source>
</evidence>
<dbReference type="GO" id="GO:0005737">
    <property type="term" value="C:cytoplasm"/>
    <property type="evidence" value="ECO:0007669"/>
    <property type="project" value="TreeGrafter"/>
</dbReference>
<comment type="similarity">
    <text evidence="4">Belongs to the methyltransferase superfamily. METTL23 family.</text>
</comment>
<dbReference type="AlphaFoldDB" id="A0A401NZP5"/>
<proteinExistence type="inferred from homology"/>
<evidence type="ECO:0000256" key="3">
    <source>
        <dbReference type="ARBA" id="ARBA00022691"/>
    </source>
</evidence>
<dbReference type="InterPro" id="IPR029063">
    <property type="entry name" value="SAM-dependent_MTases_sf"/>
</dbReference>
<name>A0A401NZP5_SCYTO</name>
<dbReference type="GO" id="GO:0032259">
    <property type="term" value="P:methylation"/>
    <property type="evidence" value="ECO:0007669"/>
    <property type="project" value="UniProtKB-KW"/>
</dbReference>
<dbReference type="SUPFAM" id="SSF53335">
    <property type="entry name" value="S-adenosyl-L-methionine-dependent methyltransferases"/>
    <property type="match status" value="1"/>
</dbReference>
<dbReference type="OMA" id="VIGITWG"/>
<evidence type="ECO:0008006" key="7">
    <source>
        <dbReference type="Google" id="ProtNLM"/>
    </source>
</evidence>
<gene>
    <name evidence="5" type="ORF">scyTo_0007863</name>
</gene>
<evidence type="ECO:0000256" key="2">
    <source>
        <dbReference type="ARBA" id="ARBA00022679"/>
    </source>
</evidence>
<organism evidence="5 6">
    <name type="scientific">Scyliorhinus torazame</name>
    <name type="common">Cloudy catshark</name>
    <name type="synonym">Catulus torazame</name>
    <dbReference type="NCBI Taxonomy" id="75743"/>
    <lineage>
        <taxon>Eukaryota</taxon>
        <taxon>Metazoa</taxon>
        <taxon>Chordata</taxon>
        <taxon>Craniata</taxon>
        <taxon>Vertebrata</taxon>
        <taxon>Chondrichthyes</taxon>
        <taxon>Elasmobranchii</taxon>
        <taxon>Galeomorphii</taxon>
        <taxon>Galeoidea</taxon>
        <taxon>Carcharhiniformes</taxon>
        <taxon>Scyliorhinidae</taxon>
        <taxon>Scyliorhinus</taxon>
    </lineage>
</organism>
<keyword evidence="3" id="KW-0949">S-adenosyl-L-methionine</keyword>
<dbReference type="PANTHER" id="PTHR14614">
    <property type="entry name" value="HEPATOCELLULAR CARCINOMA-ASSOCIATED ANTIGEN"/>
    <property type="match status" value="1"/>
</dbReference>
<dbReference type="STRING" id="75743.A0A401NZP5"/>
<keyword evidence="2" id="KW-0808">Transferase</keyword>
<protein>
    <recommendedName>
        <fullName evidence="7">Methyltransferase-like protein 23</fullName>
    </recommendedName>
</protein>
<dbReference type="GO" id="GO:0008168">
    <property type="term" value="F:methyltransferase activity"/>
    <property type="evidence" value="ECO:0007669"/>
    <property type="project" value="UniProtKB-KW"/>
</dbReference>